<evidence type="ECO:0000313" key="1">
    <source>
        <dbReference type="EMBL" id="CAE7342745.1"/>
    </source>
</evidence>
<protein>
    <submittedName>
        <fullName evidence="1">Uncharacterized protein</fullName>
    </submittedName>
</protein>
<keyword evidence="2" id="KW-1185">Reference proteome</keyword>
<comment type="caution">
    <text evidence="1">The sequence shown here is derived from an EMBL/GenBank/DDBJ whole genome shotgun (WGS) entry which is preliminary data.</text>
</comment>
<evidence type="ECO:0000313" key="2">
    <source>
        <dbReference type="Proteomes" id="UP000601435"/>
    </source>
</evidence>
<name>A0A812PPD4_9DINO</name>
<dbReference type="AlphaFoldDB" id="A0A812PPD4"/>
<dbReference type="Proteomes" id="UP000601435">
    <property type="component" value="Unassembled WGS sequence"/>
</dbReference>
<accession>A0A812PPD4</accession>
<dbReference type="EMBL" id="CAJNJA010014456">
    <property type="protein sequence ID" value="CAE7342745.1"/>
    <property type="molecule type" value="Genomic_DNA"/>
</dbReference>
<proteinExistence type="predicted"/>
<organism evidence="1 2">
    <name type="scientific">Symbiodinium necroappetens</name>
    <dbReference type="NCBI Taxonomy" id="1628268"/>
    <lineage>
        <taxon>Eukaryota</taxon>
        <taxon>Sar</taxon>
        <taxon>Alveolata</taxon>
        <taxon>Dinophyceae</taxon>
        <taxon>Suessiales</taxon>
        <taxon>Symbiodiniaceae</taxon>
        <taxon>Symbiodinium</taxon>
    </lineage>
</organism>
<gene>
    <name evidence="1" type="ORF">SNEC2469_LOCUS8848</name>
</gene>
<sequence length="156" mass="17824">MESSPVCLGLPLWLQFLIREEHPWCLEDDIMVPEHPRRNLDFVLMYEGEGKVPMRTMALCSNFATYADKVLCVGYVLRLKMGGLRWGSPRRVACASGYLNRASTVRASQVRGDLDEVAKLVEMEQKNEPWRLLESMDHMLRSLASLLVALVSRLDK</sequence>
<reference evidence="1" key="1">
    <citation type="submission" date="2021-02" db="EMBL/GenBank/DDBJ databases">
        <authorList>
            <person name="Dougan E. K."/>
            <person name="Rhodes N."/>
            <person name="Thang M."/>
            <person name="Chan C."/>
        </authorList>
    </citation>
    <scope>NUCLEOTIDE SEQUENCE</scope>
</reference>